<keyword evidence="2" id="KW-0808">Transferase</keyword>
<feature type="binding site" evidence="6">
    <location>
        <position position="95"/>
    </location>
    <ligand>
        <name>ATP</name>
        <dbReference type="ChEBI" id="CHEBI:30616"/>
    </ligand>
</feature>
<evidence type="ECO:0000256" key="1">
    <source>
        <dbReference type="ARBA" id="ARBA00022527"/>
    </source>
</evidence>
<keyword evidence="3 6" id="KW-0547">Nucleotide-binding</keyword>
<reference evidence="11" key="1">
    <citation type="submission" date="2021-02" db="EMBL/GenBank/DDBJ databases">
        <title>First Annotated Genome of the Yellow-green Alga Tribonema minus.</title>
        <authorList>
            <person name="Mahan K.M."/>
        </authorList>
    </citation>
    <scope>NUCLEOTIDE SEQUENCE</scope>
    <source>
        <strain evidence="11">UTEX B ZZ1240</strain>
    </source>
</reference>
<dbReference type="Pfam" id="PF00069">
    <property type="entry name" value="Pkinase"/>
    <property type="match status" value="1"/>
</dbReference>
<dbReference type="SMART" id="SM00133">
    <property type="entry name" value="S_TK_X"/>
    <property type="match status" value="1"/>
</dbReference>
<protein>
    <submittedName>
        <fullName evidence="11">Camp-dependent protein kinase catalytic subunit 1</fullName>
    </submittedName>
</protein>
<evidence type="ECO:0000259" key="10">
    <source>
        <dbReference type="PROSITE" id="PS51285"/>
    </source>
</evidence>
<dbReference type="PANTHER" id="PTHR24353">
    <property type="entry name" value="CYCLIC NUCLEOTIDE-DEPENDENT PROTEIN KINASE"/>
    <property type="match status" value="1"/>
</dbReference>
<evidence type="ECO:0000256" key="5">
    <source>
        <dbReference type="ARBA" id="ARBA00022840"/>
    </source>
</evidence>
<proteinExistence type="inferred from homology"/>
<dbReference type="InterPro" id="IPR000961">
    <property type="entry name" value="AGC-kinase_C"/>
</dbReference>
<dbReference type="Proteomes" id="UP000664859">
    <property type="component" value="Unassembled WGS sequence"/>
</dbReference>
<dbReference type="FunFam" id="3.30.200.20:FF:000042">
    <property type="entry name" value="Aurora kinase A"/>
    <property type="match status" value="1"/>
</dbReference>
<dbReference type="PANTHER" id="PTHR24353:SF37">
    <property type="entry name" value="CAMP-DEPENDENT PROTEIN KINASE CATALYTIC SUBUNIT PRKX"/>
    <property type="match status" value="1"/>
</dbReference>
<evidence type="ECO:0000256" key="6">
    <source>
        <dbReference type="PROSITE-ProRule" id="PRU10141"/>
    </source>
</evidence>
<keyword evidence="1 7" id="KW-0723">Serine/threonine-protein kinase</keyword>
<dbReference type="Gene3D" id="1.10.510.10">
    <property type="entry name" value="Transferase(Phosphotransferase) domain 1"/>
    <property type="match status" value="1"/>
</dbReference>
<keyword evidence="4 11" id="KW-0418">Kinase</keyword>
<gene>
    <name evidence="11" type="ORF">JKP88DRAFT_179096</name>
</gene>
<evidence type="ECO:0000256" key="8">
    <source>
        <dbReference type="SAM" id="MobiDB-lite"/>
    </source>
</evidence>
<dbReference type="GO" id="GO:0005524">
    <property type="term" value="F:ATP binding"/>
    <property type="evidence" value="ECO:0007669"/>
    <property type="project" value="UniProtKB-UniRule"/>
</dbReference>
<evidence type="ECO:0000313" key="12">
    <source>
        <dbReference type="Proteomes" id="UP000664859"/>
    </source>
</evidence>
<dbReference type="AlphaFoldDB" id="A0A835Z3U4"/>
<sequence length="375" mass="41071">MPVAGAEADSASAAVTAPKAAAPTAAVAPATAPVVAAETGEGGGAGGVAPSATHPLGDGPFSLDDFEVGVTLGTGSFGRVRFCTHRALRSHWAVKILKKAEIIRMQQVEHMMNEKSILSTLTHAFIVKLAGTFQDERALYMVLEYVVGGEFFSHLRRAQRFENHVSRFYAAHVVLIFEYLHNQDIIYRDLKPENLLLDSAGFLKITDFGFAKVVAFKTYTLCGTPEYIAPEVLLNKGHGKGVDWWTLGILIYEMLVGQPPFVDDDPLKVYQQVLAGKLVFPRFVDRNAKSLVKKLLTADLTKRYGCLKGGAEDIKTHKWFTDFEFDLLVARKLLPPIVPQVSGSADTSQFDPYPDSEEPAPVPEFGGCDDPFLHF</sequence>
<dbReference type="InterPro" id="IPR017441">
    <property type="entry name" value="Protein_kinase_ATP_BS"/>
</dbReference>
<comment type="caution">
    <text evidence="11">The sequence shown here is derived from an EMBL/GenBank/DDBJ whole genome shotgun (WGS) entry which is preliminary data.</text>
</comment>
<dbReference type="CDD" id="cd05580">
    <property type="entry name" value="STKc_PKA_like"/>
    <property type="match status" value="1"/>
</dbReference>
<dbReference type="InterPro" id="IPR011009">
    <property type="entry name" value="Kinase-like_dom_sf"/>
</dbReference>
<comment type="similarity">
    <text evidence="7">Belongs to the protein kinase superfamily.</text>
</comment>
<dbReference type="SMART" id="SM00220">
    <property type="entry name" value="S_TKc"/>
    <property type="match status" value="1"/>
</dbReference>
<evidence type="ECO:0000256" key="7">
    <source>
        <dbReference type="RuleBase" id="RU000304"/>
    </source>
</evidence>
<dbReference type="InterPro" id="IPR008271">
    <property type="entry name" value="Ser/Thr_kinase_AS"/>
</dbReference>
<evidence type="ECO:0000256" key="4">
    <source>
        <dbReference type="ARBA" id="ARBA00022777"/>
    </source>
</evidence>
<dbReference type="Gene3D" id="3.30.200.20">
    <property type="entry name" value="Phosphorylase Kinase, domain 1"/>
    <property type="match status" value="1"/>
</dbReference>
<dbReference type="OrthoDB" id="63267at2759"/>
<feature type="domain" description="Protein kinase" evidence="9">
    <location>
        <begin position="66"/>
        <end position="320"/>
    </location>
</feature>
<dbReference type="InterPro" id="IPR000719">
    <property type="entry name" value="Prot_kinase_dom"/>
</dbReference>
<evidence type="ECO:0000256" key="3">
    <source>
        <dbReference type="ARBA" id="ARBA00022741"/>
    </source>
</evidence>
<dbReference type="GO" id="GO:0004691">
    <property type="term" value="F:cAMP-dependent protein kinase activity"/>
    <property type="evidence" value="ECO:0007669"/>
    <property type="project" value="TreeGrafter"/>
</dbReference>
<dbReference type="EMBL" id="JAFCMP010000095">
    <property type="protein sequence ID" value="KAG5187097.1"/>
    <property type="molecule type" value="Genomic_DNA"/>
</dbReference>
<dbReference type="FunFam" id="1.10.510.10:FF:000005">
    <property type="entry name" value="cAMP-dependent protein kinase catalytic subunit alpha"/>
    <property type="match status" value="1"/>
</dbReference>
<evidence type="ECO:0000256" key="2">
    <source>
        <dbReference type="ARBA" id="ARBA00022679"/>
    </source>
</evidence>
<feature type="region of interest" description="Disordered" evidence="8">
    <location>
        <begin position="341"/>
        <end position="366"/>
    </location>
</feature>
<dbReference type="GO" id="GO:0005952">
    <property type="term" value="C:cAMP-dependent protein kinase complex"/>
    <property type="evidence" value="ECO:0007669"/>
    <property type="project" value="TreeGrafter"/>
</dbReference>
<keyword evidence="5 6" id="KW-0067">ATP-binding</keyword>
<feature type="compositionally biased region" description="Polar residues" evidence="8">
    <location>
        <begin position="341"/>
        <end position="350"/>
    </location>
</feature>
<dbReference type="PROSITE" id="PS00107">
    <property type="entry name" value="PROTEIN_KINASE_ATP"/>
    <property type="match status" value="1"/>
</dbReference>
<dbReference type="GO" id="GO:0009653">
    <property type="term" value="P:anatomical structure morphogenesis"/>
    <property type="evidence" value="ECO:0007669"/>
    <property type="project" value="UniProtKB-ARBA"/>
</dbReference>
<name>A0A835Z3U4_9STRA</name>
<evidence type="ECO:0000313" key="11">
    <source>
        <dbReference type="EMBL" id="KAG5187097.1"/>
    </source>
</evidence>
<dbReference type="PROSITE" id="PS50011">
    <property type="entry name" value="PROTEIN_KINASE_DOM"/>
    <property type="match status" value="1"/>
</dbReference>
<dbReference type="PROSITE" id="PS00108">
    <property type="entry name" value="PROTEIN_KINASE_ST"/>
    <property type="match status" value="1"/>
</dbReference>
<evidence type="ECO:0000259" key="9">
    <source>
        <dbReference type="PROSITE" id="PS50011"/>
    </source>
</evidence>
<dbReference type="SUPFAM" id="SSF56112">
    <property type="entry name" value="Protein kinase-like (PK-like)"/>
    <property type="match status" value="1"/>
</dbReference>
<accession>A0A835Z3U4</accession>
<dbReference type="PROSITE" id="PS51285">
    <property type="entry name" value="AGC_KINASE_CTER"/>
    <property type="match status" value="1"/>
</dbReference>
<keyword evidence="12" id="KW-1185">Reference proteome</keyword>
<organism evidence="11 12">
    <name type="scientific">Tribonema minus</name>
    <dbReference type="NCBI Taxonomy" id="303371"/>
    <lineage>
        <taxon>Eukaryota</taxon>
        <taxon>Sar</taxon>
        <taxon>Stramenopiles</taxon>
        <taxon>Ochrophyta</taxon>
        <taxon>PX clade</taxon>
        <taxon>Xanthophyceae</taxon>
        <taxon>Tribonematales</taxon>
        <taxon>Tribonemataceae</taxon>
        <taxon>Tribonema</taxon>
    </lineage>
</organism>
<feature type="domain" description="AGC-kinase C-terminal" evidence="10">
    <location>
        <begin position="321"/>
        <end position="375"/>
    </location>
</feature>